<evidence type="ECO:0000313" key="4">
    <source>
        <dbReference type="EMBL" id="KKL06029.1"/>
    </source>
</evidence>
<feature type="domain" description="DNA methylase N-4/N-6" evidence="3">
    <location>
        <begin position="21"/>
        <end position="100"/>
    </location>
</feature>
<dbReference type="SUPFAM" id="SSF53335">
    <property type="entry name" value="S-adenosyl-L-methionine-dependent methyltransferases"/>
    <property type="match status" value="1"/>
</dbReference>
<sequence>MIRLLLGDCRERISDVGIGSVDAIVTDNPYGINFMGKGWDRGSVVFSVDWWRQCYAAVKPGAHLIAFGAPRTHHRIWSAIEDAGFEIRDTLQWMFGSGFPKALDCGMAVDMELCTLSGRHFGRTLPPE</sequence>
<name>A0A0F9A8Y9_9ZZZZ</name>
<dbReference type="AlphaFoldDB" id="A0A0F9A8Y9"/>
<dbReference type="EMBL" id="LAZR01043883">
    <property type="protein sequence ID" value="KKL06029.1"/>
    <property type="molecule type" value="Genomic_DNA"/>
</dbReference>
<comment type="caution">
    <text evidence="4">The sequence shown here is derived from an EMBL/GenBank/DDBJ whole genome shotgun (WGS) entry which is preliminary data.</text>
</comment>
<dbReference type="Pfam" id="PF01555">
    <property type="entry name" value="N6_N4_Mtase"/>
    <property type="match status" value="1"/>
</dbReference>
<dbReference type="GO" id="GO:0032259">
    <property type="term" value="P:methylation"/>
    <property type="evidence" value="ECO:0007669"/>
    <property type="project" value="UniProtKB-KW"/>
</dbReference>
<dbReference type="Gene3D" id="3.40.50.150">
    <property type="entry name" value="Vaccinia Virus protein VP39"/>
    <property type="match status" value="1"/>
</dbReference>
<proteinExistence type="predicted"/>
<gene>
    <name evidence="4" type="ORF">LCGC14_2600150</name>
</gene>
<reference evidence="4" key="1">
    <citation type="journal article" date="2015" name="Nature">
        <title>Complex archaea that bridge the gap between prokaryotes and eukaryotes.</title>
        <authorList>
            <person name="Spang A."/>
            <person name="Saw J.H."/>
            <person name="Jorgensen S.L."/>
            <person name="Zaremba-Niedzwiedzka K."/>
            <person name="Martijn J."/>
            <person name="Lind A.E."/>
            <person name="van Eijk R."/>
            <person name="Schleper C."/>
            <person name="Guy L."/>
            <person name="Ettema T.J."/>
        </authorList>
    </citation>
    <scope>NUCLEOTIDE SEQUENCE</scope>
</reference>
<dbReference type="InterPro" id="IPR002941">
    <property type="entry name" value="DNA_methylase_N4/N6"/>
</dbReference>
<keyword evidence="1" id="KW-0489">Methyltransferase</keyword>
<dbReference type="GO" id="GO:0008170">
    <property type="term" value="F:N-methyltransferase activity"/>
    <property type="evidence" value="ECO:0007669"/>
    <property type="project" value="InterPro"/>
</dbReference>
<organism evidence="4">
    <name type="scientific">marine sediment metagenome</name>
    <dbReference type="NCBI Taxonomy" id="412755"/>
    <lineage>
        <taxon>unclassified sequences</taxon>
        <taxon>metagenomes</taxon>
        <taxon>ecological metagenomes</taxon>
    </lineage>
</organism>
<dbReference type="GO" id="GO:0003677">
    <property type="term" value="F:DNA binding"/>
    <property type="evidence" value="ECO:0007669"/>
    <property type="project" value="InterPro"/>
</dbReference>
<keyword evidence="2" id="KW-0808">Transferase</keyword>
<dbReference type="InterPro" id="IPR029063">
    <property type="entry name" value="SAM-dependent_MTases_sf"/>
</dbReference>
<evidence type="ECO:0000256" key="2">
    <source>
        <dbReference type="ARBA" id="ARBA00022679"/>
    </source>
</evidence>
<protein>
    <recommendedName>
        <fullName evidence="3">DNA methylase N-4/N-6 domain-containing protein</fullName>
    </recommendedName>
</protein>
<evidence type="ECO:0000256" key="1">
    <source>
        <dbReference type="ARBA" id="ARBA00022603"/>
    </source>
</evidence>
<feature type="non-terminal residue" evidence="4">
    <location>
        <position position="128"/>
    </location>
</feature>
<evidence type="ECO:0000259" key="3">
    <source>
        <dbReference type="Pfam" id="PF01555"/>
    </source>
</evidence>
<accession>A0A0F9A8Y9</accession>